<evidence type="ECO:0000313" key="12">
    <source>
        <dbReference type="EMBL" id="KZN45007.1"/>
    </source>
</evidence>
<reference evidence="12 13" key="1">
    <citation type="submission" date="2013-07" db="EMBL/GenBank/DDBJ databases">
        <title>Comparative Genomic and Metabolomic Analysis of Twelve Strains of Pseudoalteromonas luteoviolacea.</title>
        <authorList>
            <person name="Vynne N.G."/>
            <person name="Mansson M."/>
            <person name="Gram L."/>
        </authorList>
    </citation>
    <scope>NUCLEOTIDE SEQUENCE [LARGE SCALE GENOMIC DNA]</scope>
    <source>
        <strain evidence="12 13">H33</strain>
    </source>
</reference>
<evidence type="ECO:0000313" key="13">
    <source>
        <dbReference type="Proteomes" id="UP000076503"/>
    </source>
</evidence>
<dbReference type="RefSeq" id="WP_063364148.1">
    <property type="nucleotide sequence ID" value="NZ_AUXZ01000131.1"/>
</dbReference>
<gene>
    <name evidence="12" type="ORF">N476_25485</name>
</gene>
<evidence type="ECO:0008006" key="14">
    <source>
        <dbReference type="Google" id="ProtNLM"/>
    </source>
</evidence>
<dbReference type="Gene3D" id="1.20.1560.10">
    <property type="entry name" value="ABC transporter type 1, transmembrane domain"/>
    <property type="match status" value="1"/>
</dbReference>
<dbReference type="GO" id="GO:0034040">
    <property type="term" value="F:ATPase-coupled lipid transmembrane transporter activity"/>
    <property type="evidence" value="ECO:0007669"/>
    <property type="project" value="TreeGrafter"/>
</dbReference>
<proteinExistence type="predicted"/>
<dbReference type="InterPro" id="IPR036640">
    <property type="entry name" value="ABC1_TM_sf"/>
</dbReference>
<evidence type="ECO:0000256" key="7">
    <source>
        <dbReference type="ARBA" id="ARBA00022989"/>
    </source>
</evidence>
<dbReference type="SUPFAM" id="SSF90123">
    <property type="entry name" value="ABC transporter transmembrane region"/>
    <property type="match status" value="1"/>
</dbReference>
<feature type="transmembrane region" description="Helical" evidence="9">
    <location>
        <begin position="248"/>
        <end position="273"/>
    </location>
</feature>
<feature type="transmembrane region" description="Helical" evidence="9">
    <location>
        <begin position="285"/>
        <end position="302"/>
    </location>
</feature>
<keyword evidence="8 9" id="KW-0472">Membrane</keyword>
<evidence type="ECO:0000256" key="2">
    <source>
        <dbReference type="ARBA" id="ARBA00022448"/>
    </source>
</evidence>
<dbReference type="PANTHER" id="PTHR24221:SF397">
    <property type="entry name" value="ABC TRANSPORTER, ATP-BINDING TRANSMEMBRANE PROTEIN"/>
    <property type="match status" value="1"/>
</dbReference>
<keyword evidence="5" id="KW-0547">Nucleotide-binding</keyword>
<evidence type="ECO:0000256" key="6">
    <source>
        <dbReference type="ARBA" id="ARBA00022840"/>
    </source>
</evidence>
<dbReference type="InterPro" id="IPR017871">
    <property type="entry name" value="ABC_transporter-like_CS"/>
</dbReference>
<keyword evidence="2" id="KW-0813">Transport</keyword>
<comment type="subcellular location">
    <subcellularLocation>
        <location evidence="1">Cell membrane</location>
        <topology evidence="1">Multi-pass membrane protein</topology>
    </subcellularLocation>
</comment>
<dbReference type="GO" id="GO:0005886">
    <property type="term" value="C:plasma membrane"/>
    <property type="evidence" value="ECO:0007669"/>
    <property type="project" value="UniProtKB-SubCell"/>
</dbReference>
<comment type="caution">
    <text evidence="12">The sequence shown here is derived from an EMBL/GenBank/DDBJ whole genome shotgun (WGS) entry which is preliminary data.</text>
</comment>
<keyword evidence="6" id="KW-0067">ATP-binding</keyword>
<evidence type="ECO:0000259" key="11">
    <source>
        <dbReference type="PROSITE" id="PS50929"/>
    </source>
</evidence>
<dbReference type="GO" id="GO:0140359">
    <property type="term" value="F:ABC-type transporter activity"/>
    <property type="evidence" value="ECO:0007669"/>
    <property type="project" value="InterPro"/>
</dbReference>
<dbReference type="InterPro" id="IPR003593">
    <property type="entry name" value="AAA+_ATPase"/>
</dbReference>
<evidence type="ECO:0000256" key="4">
    <source>
        <dbReference type="ARBA" id="ARBA00022692"/>
    </source>
</evidence>
<dbReference type="InterPro" id="IPR011527">
    <property type="entry name" value="ABC1_TM_dom"/>
</dbReference>
<dbReference type="GO" id="GO:0005524">
    <property type="term" value="F:ATP binding"/>
    <property type="evidence" value="ECO:0007669"/>
    <property type="project" value="UniProtKB-KW"/>
</dbReference>
<keyword evidence="7 9" id="KW-1133">Transmembrane helix</keyword>
<dbReference type="Gene3D" id="3.40.50.300">
    <property type="entry name" value="P-loop containing nucleotide triphosphate hydrolases"/>
    <property type="match status" value="1"/>
</dbReference>
<name>A0A167A5L3_9GAMM</name>
<dbReference type="Proteomes" id="UP000076503">
    <property type="component" value="Unassembled WGS sequence"/>
</dbReference>
<evidence type="ECO:0000256" key="8">
    <source>
        <dbReference type="ARBA" id="ARBA00023136"/>
    </source>
</evidence>
<evidence type="ECO:0000256" key="1">
    <source>
        <dbReference type="ARBA" id="ARBA00004651"/>
    </source>
</evidence>
<evidence type="ECO:0000256" key="9">
    <source>
        <dbReference type="SAM" id="Phobius"/>
    </source>
</evidence>
<feature type="transmembrane region" description="Helical" evidence="9">
    <location>
        <begin position="68"/>
        <end position="86"/>
    </location>
</feature>
<keyword evidence="4 9" id="KW-0812">Transmembrane</keyword>
<feature type="domain" description="ABC transporter" evidence="10">
    <location>
        <begin position="344"/>
        <end position="577"/>
    </location>
</feature>
<dbReference type="SUPFAM" id="SSF52540">
    <property type="entry name" value="P-loop containing nucleoside triphosphate hydrolases"/>
    <property type="match status" value="1"/>
</dbReference>
<organism evidence="12 13">
    <name type="scientific">Pseudoalteromonas luteoviolacea H33</name>
    <dbReference type="NCBI Taxonomy" id="1365251"/>
    <lineage>
        <taxon>Bacteria</taxon>
        <taxon>Pseudomonadati</taxon>
        <taxon>Pseudomonadota</taxon>
        <taxon>Gammaproteobacteria</taxon>
        <taxon>Alteromonadales</taxon>
        <taxon>Pseudoalteromonadaceae</taxon>
        <taxon>Pseudoalteromonas</taxon>
    </lineage>
</organism>
<dbReference type="Pfam" id="PF00005">
    <property type="entry name" value="ABC_tran"/>
    <property type="match status" value="1"/>
</dbReference>
<dbReference type="PROSITE" id="PS50893">
    <property type="entry name" value="ABC_TRANSPORTER_2"/>
    <property type="match status" value="1"/>
</dbReference>
<sequence>MDRQVINSIGRIFGHVNDGKKTFISGVLFRGVERCIGIMPMMFCFYWLHTQQSLGTLDGAFLSSPVDYFIVLVAIFVAQLLCAYLGQMRSFAGSYQLAHAYRTKAINHFRQLPLGYIHKTHSSEFLELLSEDIKQVESIFSHVLPDLLSAAVASATILLLMLIISPLYALGLCVILPCAFWVLRAAKARFNWAAKAKVQAYKHTSSVITDYIEALCTLKLFNQTRQWLARVKKQLETSKQHSLQVEMWGAGPVIGFQVILSFTVVLFVVMLALTMPENSVGHLNLSAIIFAILLLQLLTLLNEIAEQSMSLKLAVQSEQKVESLLCEATLEEPYKPQKPEQFDINFERVSFNYDDKKALEHISFIVPQGSVTAIVGETGSGKSTLINLCARFFEPQSGCITIGGIDLRDIGSEGVHNLISMVFQDMQLIDASILDNIRIGKPDATLEEVHHACEQAQCLRFINKLPNGLDTPVGEGGVRLSGGQRQRIAIARALLKDMPIVLLDEATASLDPITQTEVVSAIKNLLKDRTVITVAHRLSSIVHADNILVINEGKIVESGTHRCLLSIGGYYTRLWRAQSKAA</sequence>
<dbReference type="InterPro" id="IPR039421">
    <property type="entry name" value="Type_1_exporter"/>
</dbReference>
<dbReference type="PROSITE" id="PS00211">
    <property type="entry name" value="ABC_TRANSPORTER_1"/>
    <property type="match status" value="1"/>
</dbReference>
<evidence type="ECO:0000259" key="10">
    <source>
        <dbReference type="PROSITE" id="PS50893"/>
    </source>
</evidence>
<dbReference type="OrthoDB" id="9806127at2"/>
<dbReference type="PATRIC" id="fig|1365251.3.peg.5038"/>
<feature type="transmembrane region" description="Helical" evidence="9">
    <location>
        <begin position="27"/>
        <end position="48"/>
    </location>
</feature>
<dbReference type="Pfam" id="PF00664">
    <property type="entry name" value="ABC_membrane"/>
    <property type="match status" value="1"/>
</dbReference>
<feature type="transmembrane region" description="Helical" evidence="9">
    <location>
        <begin position="168"/>
        <end position="186"/>
    </location>
</feature>
<dbReference type="SMART" id="SM00382">
    <property type="entry name" value="AAA"/>
    <property type="match status" value="1"/>
</dbReference>
<dbReference type="EMBL" id="AUXZ01000131">
    <property type="protein sequence ID" value="KZN45007.1"/>
    <property type="molecule type" value="Genomic_DNA"/>
</dbReference>
<feature type="domain" description="ABC transmembrane type-1" evidence="11">
    <location>
        <begin position="68"/>
        <end position="313"/>
    </location>
</feature>
<dbReference type="InterPro" id="IPR003439">
    <property type="entry name" value="ABC_transporter-like_ATP-bd"/>
</dbReference>
<protein>
    <recommendedName>
        <fullName evidence="14">ABC transporter ATP-binding protein</fullName>
    </recommendedName>
</protein>
<dbReference type="PROSITE" id="PS50929">
    <property type="entry name" value="ABC_TM1F"/>
    <property type="match status" value="1"/>
</dbReference>
<dbReference type="InterPro" id="IPR027417">
    <property type="entry name" value="P-loop_NTPase"/>
</dbReference>
<keyword evidence="3" id="KW-1003">Cell membrane</keyword>
<dbReference type="FunFam" id="3.40.50.300:FF:000221">
    <property type="entry name" value="Multidrug ABC transporter ATP-binding protein"/>
    <property type="match status" value="1"/>
</dbReference>
<evidence type="ECO:0000256" key="5">
    <source>
        <dbReference type="ARBA" id="ARBA00022741"/>
    </source>
</evidence>
<dbReference type="GO" id="GO:0016887">
    <property type="term" value="F:ATP hydrolysis activity"/>
    <property type="evidence" value="ECO:0007669"/>
    <property type="project" value="InterPro"/>
</dbReference>
<dbReference type="AlphaFoldDB" id="A0A167A5L3"/>
<accession>A0A167A5L3</accession>
<dbReference type="PANTHER" id="PTHR24221">
    <property type="entry name" value="ATP-BINDING CASSETTE SUB-FAMILY B"/>
    <property type="match status" value="1"/>
</dbReference>
<evidence type="ECO:0000256" key="3">
    <source>
        <dbReference type="ARBA" id="ARBA00022475"/>
    </source>
</evidence>